<evidence type="ECO:0000313" key="2">
    <source>
        <dbReference type="EMBL" id="NNJ27914.1"/>
    </source>
</evidence>
<feature type="transmembrane region" description="Helical" evidence="1">
    <location>
        <begin position="279"/>
        <end position="304"/>
    </location>
</feature>
<comment type="caution">
    <text evidence="2">The sequence shown here is derived from an EMBL/GenBank/DDBJ whole genome shotgun (WGS) entry which is preliminary data.</text>
</comment>
<gene>
    <name evidence="2" type="ORF">LzC2_40250</name>
</gene>
<feature type="transmembrane region" description="Helical" evidence="1">
    <location>
        <begin position="245"/>
        <end position="267"/>
    </location>
</feature>
<reference evidence="2 3" key="1">
    <citation type="journal article" date="2020" name="Syst. Appl. Microbiol.">
        <title>Alienimonas chondri sp. nov., a novel planctomycete isolated from the biofilm of the red alga Chondrus crispus.</title>
        <authorList>
            <person name="Vitorino I."/>
            <person name="Albuquerque L."/>
            <person name="Wiegand S."/>
            <person name="Kallscheuer N."/>
            <person name="da Costa M.S."/>
            <person name="Lobo-da-Cunha A."/>
            <person name="Jogler C."/>
            <person name="Lage O.M."/>
        </authorList>
    </citation>
    <scope>NUCLEOTIDE SEQUENCE [LARGE SCALE GENOMIC DNA]</scope>
    <source>
        <strain evidence="2 3">LzC2</strain>
    </source>
</reference>
<feature type="transmembrane region" description="Helical" evidence="1">
    <location>
        <begin position="155"/>
        <end position="183"/>
    </location>
</feature>
<protein>
    <recommendedName>
        <fullName evidence="4">Zinc ribbon domain-containing protein</fullName>
    </recommendedName>
</protein>
<feature type="transmembrane region" description="Helical" evidence="1">
    <location>
        <begin position="74"/>
        <end position="96"/>
    </location>
</feature>
<organism evidence="2 3">
    <name type="scientific">Alienimonas chondri</name>
    <dbReference type="NCBI Taxonomy" id="2681879"/>
    <lineage>
        <taxon>Bacteria</taxon>
        <taxon>Pseudomonadati</taxon>
        <taxon>Planctomycetota</taxon>
        <taxon>Planctomycetia</taxon>
        <taxon>Planctomycetales</taxon>
        <taxon>Planctomycetaceae</taxon>
        <taxon>Alienimonas</taxon>
    </lineage>
</organism>
<evidence type="ECO:0008006" key="4">
    <source>
        <dbReference type="Google" id="ProtNLM"/>
    </source>
</evidence>
<accession>A0ABX1VIH7</accession>
<dbReference type="Proteomes" id="UP000609651">
    <property type="component" value="Unassembled WGS sequence"/>
</dbReference>
<dbReference type="EMBL" id="WTPX01000231">
    <property type="protein sequence ID" value="NNJ27914.1"/>
    <property type="molecule type" value="Genomic_DNA"/>
</dbReference>
<feature type="transmembrane region" description="Helical" evidence="1">
    <location>
        <begin position="189"/>
        <end position="214"/>
    </location>
</feature>
<feature type="transmembrane region" description="Helical" evidence="1">
    <location>
        <begin position="116"/>
        <end position="134"/>
    </location>
</feature>
<name>A0ABX1VIH7_9PLAN</name>
<evidence type="ECO:0000256" key="1">
    <source>
        <dbReference type="SAM" id="Phobius"/>
    </source>
</evidence>
<evidence type="ECO:0000313" key="3">
    <source>
        <dbReference type="Proteomes" id="UP000609651"/>
    </source>
</evidence>
<keyword evidence="1" id="KW-1133">Transmembrane helix</keyword>
<proteinExistence type="predicted"/>
<keyword evidence="1" id="KW-0812">Transmembrane</keyword>
<sequence length="325" mass="33672">MSAPRLDFICDACGKRLYAPLKDAGEAANCPGCGTAAPIPAVGFSAEGPIDTTLGSLAAATWDSYRAFGGRLSVSVLLAGLAWAAAGFVSGMMLIGCLSGGEAAALVLLPAWFGGMWAWASVLLHGLTGTHLAAARGWTSVGQTFDPPRRGRAALCGVPTILFQAALKWSPLIIAGVFVSGMVDRKSSLLIGFLLGQAAPMAAFVLLWPATFLIHDRPDLTGLRPLWAAMTLPSGRRGTSVAVGLIAYVLLAGPLIAFDLIYLALFWDAGPIGRTEFEAALWGSFLLAATLPLLFGPPAGLLLAHAYDRLARGNAAAIDPEDASV</sequence>
<keyword evidence="1" id="KW-0472">Membrane</keyword>
<dbReference type="RefSeq" id="WP_171189819.1">
    <property type="nucleotide sequence ID" value="NZ_WTPX01000231.1"/>
</dbReference>
<keyword evidence="3" id="KW-1185">Reference proteome</keyword>